<evidence type="ECO:0000256" key="2">
    <source>
        <dbReference type="RuleBase" id="RU000461"/>
    </source>
</evidence>
<keyword evidence="2" id="KW-0560">Oxidoreductase</keyword>
<evidence type="ECO:0000256" key="1">
    <source>
        <dbReference type="ARBA" id="ARBA00010617"/>
    </source>
</evidence>
<dbReference type="InterPro" id="IPR017972">
    <property type="entry name" value="Cyt_P450_CS"/>
</dbReference>
<dbReference type="CDD" id="cd11078">
    <property type="entry name" value="CYP130-like"/>
    <property type="match status" value="1"/>
</dbReference>
<comment type="similarity">
    <text evidence="1 2">Belongs to the cytochrome P450 family.</text>
</comment>
<dbReference type="Proteomes" id="UP000812982">
    <property type="component" value="Unassembled WGS sequence"/>
</dbReference>
<dbReference type="RefSeq" id="WP_217160082.1">
    <property type="nucleotide sequence ID" value="NZ_VOMB01000023.1"/>
</dbReference>
<keyword evidence="2" id="KW-0408">Iron</keyword>
<accession>A0ABS6KRW9</accession>
<dbReference type="InterPro" id="IPR001128">
    <property type="entry name" value="Cyt_P450"/>
</dbReference>
<name>A0ABS6KRW9_9MYCO</name>
<dbReference type="PANTHER" id="PTHR46696:SF4">
    <property type="entry name" value="BIOTIN BIOSYNTHESIS CYTOCHROME P450"/>
    <property type="match status" value="1"/>
</dbReference>
<dbReference type="PROSITE" id="PS00086">
    <property type="entry name" value="CYTOCHROME_P450"/>
    <property type="match status" value="1"/>
</dbReference>
<sequence>MTAHLSHTSTDAAARFELANADTWANPWPMYTALRDHDPVHHVVPEDHPEHDYYVLSRHADIWAAARDHETFSSAQGLTVTYGDLEMIGLADNPPFVMQDPPVHTQFRKLVARGFTPRQVEAVEPKVREFVIERLEGLRSNGGGDIVTELFKPLPSMVVAHYLGVPEEDRDQFDGWTEAIVAANTAAGGITAALGTVGDAVASMMGYFTELIERRRVDPGDDTISHLVAAGVGADGDISGVLSILAFTFTMVTGGNDTTTGMLGGAVQLLQQRSDQRKLLIDDPELIPESIDEFLRLTSPVQGLARTAARDVTIGDTTIPAGRRTLLLYGSGNRDEREFGADAAELDVRRKPRNILTFSHGAHFCLGAAAARMQSRVALTELLARYPEFEVDVDAVVWAGGSYVRRPLSVPFRAGT</sequence>
<gene>
    <name evidence="3" type="ORF">FR943_20480</name>
</gene>
<protein>
    <submittedName>
        <fullName evidence="3">Cytochrome P450</fullName>
    </submittedName>
</protein>
<keyword evidence="4" id="KW-1185">Reference proteome</keyword>
<comment type="caution">
    <text evidence="3">The sequence shown here is derived from an EMBL/GenBank/DDBJ whole genome shotgun (WGS) entry which is preliminary data.</text>
</comment>
<proteinExistence type="inferred from homology"/>
<keyword evidence="2" id="KW-0479">Metal-binding</keyword>
<keyword evidence="2" id="KW-0503">Monooxygenase</keyword>
<keyword evidence="2" id="KW-0349">Heme</keyword>
<dbReference type="PANTHER" id="PTHR46696">
    <property type="entry name" value="P450, PUTATIVE (EUROFUNG)-RELATED"/>
    <property type="match status" value="1"/>
</dbReference>
<evidence type="ECO:0000313" key="3">
    <source>
        <dbReference type="EMBL" id="MBU9766208.1"/>
    </source>
</evidence>
<evidence type="ECO:0000313" key="4">
    <source>
        <dbReference type="Proteomes" id="UP000812982"/>
    </source>
</evidence>
<reference evidence="3 4" key="1">
    <citation type="journal article" date="2021" name="Sci. Rep.">
        <title>Phenotypic and genomic hallmarks of a novel, potentially pathogenic rapidly growing Mycobacterium species related to the Mycobacterium fortuitum complex.</title>
        <authorList>
            <person name="Gharbi R."/>
            <person name="Khanna V."/>
            <person name="Frigui W."/>
            <person name="Mhenni B."/>
            <person name="Brosch R."/>
            <person name="Mardassi H."/>
        </authorList>
    </citation>
    <scope>NUCLEOTIDE SEQUENCE [LARGE SCALE GENOMIC DNA]</scope>
    <source>
        <strain evidence="3 4">TNTM28</strain>
    </source>
</reference>
<dbReference type="Pfam" id="PF00067">
    <property type="entry name" value="p450"/>
    <property type="match status" value="1"/>
</dbReference>
<organism evidence="3 4">
    <name type="scientific">[Mycobacterium] fortunisiensis</name>
    <dbReference type="NCBI Taxonomy" id="2600579"/>
    <lineage>
        <taxon>Bacteria</taxon>
        <taxon>Bacillati</taxon>
        <taxon>Actinomycetota</taxon>
        <taxon>Actinomycetes</taxon>
        <taxon>Mycobacteriales</taxon>
        <taxon>Mycobacteriaceae</taxon>
        <taxon>Mycolicibacterium</taxon>
    </lineage>
</organism>
<dbReference type="EMBL" id="VOMB01000023">
    <property type="protein sequence ID" value="MBU9766208.1"/>
    <property type="molecule type" value="Genomic_DNA"/>
</dbReference>